<name>A0A372EP19_9BURK</name>
<keyword evidence="2" id="KW-0812">Transmembrane</keyword>
<dbReference type="EMBL" id="QVLS01000001">
    <property type="protein sequence ID" value="RFP82325.1"/>
    <property type="molecule type" value="Genomic_DNA"/>
</dbReference>
<evidence type="ECO:0000313" key="3">
    <source>
        <dbReference type="EMBL" id="RFP82325.1"/>
    </source>
</evidence>
<reference evidence="3 4" key="1">
    <citation type="submission" date="2018-08" db="EMBL/GenBank/DDBJ databases">
        <title>Hydrogenophaga sp. LA-38 isolated from sludge.</title>
        <authorList>
            <person name="Im W.-T."/>
        </authorList>
    </citation>
    <scope>NUCLEOTIDE SEQUENCE [LARGE SCALE GENOMIC DNA]</scope>
    <source>
        <strain evidence="3 4">LA-38</strain>
    </source>
</reference>
<keyword evidence="2" id="KW-0472">Membrane</keyword>
<feature type="region of interest" description="Disordered" evidence="1">
    <location>
        <begin position="61"/>
        <end position="80"/>
    </location>
</feature>
<dbReference type="Proteomes" id="UP000261931">
    <property type="component" value="Unassembled WGS sequence"/>
</dbReference>
<evidence type="ECO:0000313" key="4">
    <source>
        <dbReference type="Proteomes" id="UP000261931"/>
    </source>
</evidence>
<sequence length="80" mass="9402">MYLLGLGIALLLMKYLEFGPVAEWSWWVVLAPFALAAAWWAWADFSGYTRRKAVEKMDQKKRDRLDKQREALGIKTGRRR</sequence>
<accession>A0A372EP19</accession>
<feature type="compositionally biased region" description="Basic and acidic residues" evidence="1">
    <location>
        <begin position="61"/>
        <end position="72"/>
    </location>
</feature>
<proteinExistence type="predicted"/>
<gene>
    <name evidence="3" type="ORF">DY262_00355</name>
</gene>
<dbReference type="InterPro" id="IPR031044">
    <property type="entry name" value="Small_Trp_rich"/>
</dbReference>
<evidence type="ECO:0000256" key="1">
    <source>
        <dbReference type="SAM" id="MobiDB-lite"/>
    </source>
</evidence>
<keyword evidence="2" id="KW-1133">Transmembrane helix</keyword>
<comment type="caution">
    <text evidence="3">The sequence shown here is derived from an EMBL/GenBank/DDBJ whole genome shotgun (WGS) entry which is preliminary data.</text>
</comment>
<feature type="transmembrane region" description="Helical" evidence="2">
    <location>
        <begin position="24"/>
        <end position="42"/>
    </location>
</feature>
<organism evidence="3 4">
    <name type="scientific">Hydrogenophaga borbori</name>
    <dbReference type="NCBI Taxonomy" id="2294117"/>
    <lineage>
        <taxon>Bacteria</taxon>
        <taxon>Pseudomonadati</taxon>
        <taxon>Pseudomonadota</taxon>
        <taxon>Betaproteobacteria</taxon>
        <taxon>Burkholderiales</taxon>
        <taxon>Comamonadaceae</taxon>
        <taxon>Hydrogenophaga</taxon>
    </lineage>
</organism>
<evidence type="ECO:0000256" key="2">
    <source>
        <dbReference type="SAM" id="Phobius"/>
    </source>
</evidence>
<dbReference type="AlphaFoldDB" id="A0A372EP19"/>
<dbReference type="RefSeq" id="WP_116957037.1">
    <property type="nucleotide sequence ID" value="NZ_QVLS01000001.1"/>
</dbReference>
<keyword evidence="4" id="KW-1185">Reference proteome</keyword>
<dbReference type="NCBIfam" id="TIGR04438">
    <property type="entry name" value="small_Trp_rich"/>
    <property type="match status" value="1"/>
</dbReference>
<protein>
    <submittedName>
        <fullName evidence="3">TIGR04438 family Trp-rich protein</fullName>
    </submittedName>
</protein>